<keyword evidence="3" id="KW-0804">Transcription</keyword>
<dbReference type="InterPro" id="IPR018062">
    <property type="entry name" value="HTH_AraC-typ_CS"/>
</dbReference>
<dbReference type="PANTHER" id="PTHR43280:SF2">
    <property type="entry name" value="HTH-TYPE TRANSCRIPTIONAL REGULATOR EXSA"/>
    <property type="match status" value="1"/>
</dbReference>
<dbReference type="AlphaFoldDB" id="A0AA96RH95"/>
<protein>
    <submittedName>
        <fullName evidence="5">AraC family transcriptional regulator</fullName>
    </submittedName>
</protein>
<reference evidence="5 6" key="1">
    <citation type="submission" date="2022-02" db="EMBL/GenBank/DDBJ databases">
        <title>Paenibacillus sp. MBLB1776 Whole Genome Shotgun Sequencing.</title>
        <authorList>
            <person name="Hwang C.Y."/>
            <person name="Cho E.-S."/>
            <person name="Seo M.-J."/>
        </authorList>
    </citation>
    <scope>NUCLEOTIDE SEQUENCE [LARGE SCALE GENOMIC DNA]</scope>
    <source>
        <strain evidence="5 6">MBLB1776</strain>
    </source>
</reference>
<dbReference type="PROSITE" id="PS00041">
    <property type="entry name" value="HTH_ARAC_FAMILY_1"/>
    <property type="match status" value="1"/>
</dbReference>
<dbReference type="Pfam" id="PF02311">
    <property type="entry name" value="AraC_binding"/>
    <property type="match status" value="1"/>
</dbReference>
<dbReference type="SMART" id="SM00342">
    <property type="entry name" value="HTH_ARAC"/>
    <property type="match status" value="1"/>
</dbReference>
<dbReference type="GO" id="GO:0003700">
    <property type="term" value="F:DNA-binding transcription factor activity"/>
    <property type="evidence" value="ECO:0007669"/>
    <property type="project" value="InterPro"/>
</dbReference>
<gene>
    <name evidence="5" type="ORF">MJA45_09915</name>
</gene>
<evidence type="ECO:0000259" key="4">
    <source>
        <dbReference type="PROSITE" id="PS01124"/>
    </source>
</evidence>
<dbReference type="SUPFAM" id="SSF46689">
    <property type="entry name" value="Homeodomain-like"/>
    <property type="match status" value="2"/>
</dbReference>
<evidence type="ECO:0000313" key="6">
    <source>
        <dbReference type="Proteomes" id="UP001305702"/>
    </source>
</evidence>
<organism evidence="5 6">
    <name type="scientific">Paenibacillus aurantius</name>
    <dbReference type="NCBI Taxonomy" id="2918900"/>
    <lineage>
        <taxon>Bacteria</taxon>
        <taxon>Bacillati</taxon>
        <taxon>Bacillota</taxon>
        <taxon>Bacilli</taxon>
        <taxon>Bacillales</taxon>
        <taxon>Paenibacillaceae</taxon>
        <taxon>Paenibacillus</taxon>
    </lineage>
</organism>
<dbReference type="GO" id="GO:0043565">
    <property type="term" value="F:sequence-specific DNA binding"/>
    <property type="evidence" value="ECO:0007669"/>
    <property type="project" value="InterPro"/>
</dbReference>
<keyword evidence="6" id="KW-1185">Reference proteome</keyword>
<dbReference type="InterPro" id="IPR009057">
    <property type="entry name" value="Homeodomain-like_sf"/>
</dbReference>
<dbReference type="SUPFAM" id="SSF51215">
    <property type="entry name" value="Regulatory protein AraC"/>
    <property type="match status" value="1"/>
</dbReference>
<dbReference type="PROSITE" id="PS01124">
    <property type="entry name" value="HTH_ARAC_FAMILY_2"/>
    <property type="match status" value="1"/>
</dbReference>
<dbReference type="PRINTS" id="PR00032">
    <property type="entry name" value="HTHARAC"/>
</dbReference>
<dbReference type="InterPro" id="IPR018060">
    <property type="entry name" value="HTH_AraC"/>
</dbReference>
<dbReference type="InterPro" id="IPR020449">
    <property type="entry name" value="Tscrpt_reg_AraC-type_HTH"/>
</dbReference>
<keyword evidence="2" id="KW-0238">DNA-binding</keyword>
<evidence type="ECO:0000256" key="1">
    <source>
        <dbReference type="ARBA" id="ARBA00023015"/>
    </source>
</evidence>
<proteinExistence type="predicted"/>
<feature type="domain" description="HTH araC/xylS-type" evidence="4">
    <location>
        <begin position="160"/>
        <end position="258"/>
    </location>
</feature>
<dbReference type="Gene3D" id="2.60.120.280">
    <property type="entry name" value="Regulatory protein AraC"/>
    <property type="match status" value="1"/>
</dbReference>
<sequence>MNTALLICGYSYHSQPFGNSHKNGLKSYLFRLQTEGRSKVRCRDKEYPLQAGDLVLLQPGDDYDLVVEEEDGRVASGDYYLLCEGPWIEEWWSRSERPPVTRIVPDDQLLGLWRSLVQEKNRSGEENTELADCLLRALCLFLDRAVSETLEADGASFVIRRLKRFIEENATSSFKVEQAAHYAGISVSRAVHLFKALYGKTMIQYAIEIRLHAAVERMKYSTMTLEKIAETCGFASYSYFHRVFRSHFGLSPAAYRARGGGTFAAASEGRALR</sequence>
<evidence type="ECO:0000313" key="5">
    <source>
        <dbReference type="EMBL" id="WNQ13316.1"/>
    </source>
</evidence>
<name>A0AA96RH95_9BACL</name>
<dbReference type="Pfam" id="PF12833">
    <property type="entry name" value="HTH_18"/>
    <property type="match status" value="1"/>
</dbReference>
<dbReference type="RefSeq" id="WP_315607096.1">
    <property type="nucleotide sequence ID" value="NZ_CP130318.1"/>
</dbReference>
<keyword evidence="1" id="KW-0805">Transcription regulation</keyword>
<evidence type="ECO:0000256" key="3">
    <source>
        <dbReference type="ARBA" id="ARBA00023163"/>
    </source>
</evidence>
<evidence type="ECO:0000256" key="2">
    <source>
        <dbReference type="ARBA" id="ARBA00023125"/>
    </source>
</evidence>
<dbReference type="Gene3D" id="1.10.10.60">
    <property type="entry name" value="Homeodomain-like"/>
    <property type="match status" value="2"/>
</dbReference>
<dbReference type="InterPro" id="IPR037923">
    <property type="entry name" value="HTH-like"/>
</dbReference>
<dbReference type="KEGG" id="paun:MJA45_09915"/>
<dbReference type="Proteomes" id="UP001305702">
    <property type="component" value="Chromosome"/>
</dbReference>
<dbReference type="EMBL" id="CP130318">
    <property type="protein sequence ID" value="WNQ13316.1"/>
    <property type="molecule type" value="Genomic_DNA"/>
</dbReference>
<dbReference type="PANTHER" id="PTHR43280">
    <property type="entry name" value="ARAC-FAMILY TRANSCRIPTIONAL REGULATOR"/>
    <property type="match status" value="1"/>
</dbReference>
<accession>A0AA96RH95</accession>
<dbReference type="InterPro" id="IPR003313">
    <property type="entry name" value="AraC-bd"/>
</dbReference>